<proteinExistence type="inferred from homology"/>
<feature type="domain" description="CusB-like beta-barrel" evidence="5">
    <location>
        <begin position="218"/>
        <end position="288"/>
    </location>
</feature>
<dbReference type="InterPro" id="IPR058625">
    <property type="entry name" value="MdtA-like_BSH"/>
</dbReference>
<dbReference type="PANTHER" id="PTHR30469">
    <property type="entry name" value="MULTIDRUG RESISTANCE PROTEIN MDTA"/>
    <property type="match status" value="1"/>
</dbReference>
<keyword evidence="7" id="KW-1185">Reference proteome</keyword>
<dbReference type="Pfam" id="PF25917">
    <property type="entry name" value="BSH_RND"/>
    <property type="match status" value="1"/>
</dbReference>
<evidence type="ECO:0000256" key="3">
    <source>
        <dbReference type="SAM" id="Phobius"/>
    </source>
</evidence>
<feature type="domain" description="Multidrug resistance protein MdtA-like barrel-sandwich hybrid" evidence="4">
    <location>
        <begin position="85"/>
        <end position="207"/>
    </location>
</feature>
<dbReference type="Proteomes" id="UP000287823">
    <property type="component" value="Unassembled WGS sequence"/>
</dbReference>
<dbReference type="InterPro" id="IPR058792">
    <property type="entry name" value="Beta-barrel_RND_2"/>
</dbReference>
<evidence type="ECO:0000256" key="2">
    <source>
        <dbReference type="SAM" id="Coils"/>
    </source>
</evidence>
<keyword evidence="3" id="KW-0472">Membrane</keyword>
<reference evidence="6 7" key="1">
    <citation type="journal article" date="2011" name="Front. Microbiol.">
        <title>Genomic signatures of strain selection and enhancement in Bacillus atrophaeus var. globigii, a historical biowarfare simulant.</title>
        <authorList>
            <person name="Gibbons H.S."/>
            <person name="Broomall S.M."/>
            <person name="McNew L.A."/>
            <person name="Daligault H."/>
            <person name="Chapman C."/>
            <person name="Bruce D."/>
            <person name="Karavis M."/>
            <person name="Krepps M."/>
            <person name="McGregor P.A."/>
            <person name="Hong C."/>
            <person name="Park K.H."/>
            <person name="Akmal A."/>
            <person name="Feldman A."/>
            <person name="Lin J.S."/>
            <person name="Chang W.E."/>
            <person name="Higgs B.W."/>
            <person name="Demirev P."/>
            <person name="Lindquist J."/>
            <person name="Liem A."/>
            <person name="Fochler E."/>
            <person name="Read T.D."/>
            <person name="Tapia R."/>
            <person name="Johnson S."/>
            <person name="Bishop-Lilly K.A."/>
            <person name="Detter C."/>
            <person name="Han C."/>
            <person name="Sozhamannan S."/>
            <person name="Rosenzweig C.N."/>
            <person name="Skowronski E.W."/>
        </authorList>
    </citation>
    <scope>NUCLEOTIDE SEQUENCE [LARGE SCALE GENOMIC DNA]</scope>
    <source>
        <strain evidence="6 7">Y4G10-17</strain>
    </source>
</reference>
<dbReference type="Gene3D" id="2.40.50.100">
    <property type="match status" value="1"/>
</dbReference>
<name>A0A432WIS7_9GAMM</name>
<gene>
    <name evidence="6" type="ORF">CWE14_04395</name>
</gene>
<comment type="caution">
    <text evidence="6">The sequence shown here is derived from an EMBL/GenBank/DDBJ whole genome shotgun (WGS) entry which is preliminary data.</text>
</comment>
<dbReference type="AlphaFoldDB" id="A0A432WIS7"/>
<keyword evidence="3" id="KW-1133">Transmembrane helix</keyword>
<dbReference type="NCBIfam" id="TIGR01730">
    <property type="entry name" value="RND_mfp"/>
    <property type="match status" value="1"/>
</dbReference>
<evidence type="ECO:0000313" key="6">
    <source>
        <dbReference type="EMBL" id="RUO33710.1"/>
    </source>
</evidence>
<feature type="coiled-coil region" evidence="2">
    <location>
        <begin position="125"/>
        <end position="178"/>
    </location>
</feature>
<dbReference type="Pfam" id="PF25954">
    <property type="entry name" value="Beta-barrel_RND_2"/>
    <property type="match status" value="1"/>
</dbReference>
<evidence type="ECO:0000259" key="4">
    <source>
        <dbReference type="Pfam" id="PF25917"/>
    </source>
</evidence>
<dbReference type="InterPro" id="IPR006143">
    <property type="entry name" value="RND_pump_MFP"/>
</dbReference>
<evidence type="ECO:0000313" key="7">
    <source>
        <dbReference type="Proteomes" id="UP000287823"/>
    </source>
</evidence>
<accession>A0A432WIS7</accession>
<comment type="similarity">
    <text evidence="1">Belongs to the membrane fusion protein (MFP) (TC 8.A.1) family.</text>
</comment>
<dbReference type="SUPFAM" id="SSF111369">
    <property type="entry name" value="HlyD-like secretion proteins"/>
    <property type="match status" value="1"/>
</dbReference>
<dbReference type="Gene3D" id="1.10.287.470">
    <property type="entry name" value="Helix hairpin bin"/>
    <property type="match status" value="1"/>
</dbReference>
<sequence>MDKESALSRFKRIKADKKQLIALALVIVLIVWLISGTLRSARDEAPQPNEEQASEEVTRVQAQWFTATSYQPQLPVQGQLEPWQQVSLRARVAGEVLSLQQAEGSEVEAGEVLLRIEAEDKTARLEQLLADQEVAAAELAAAQRLQQDNLIAQTERLRLSAELARVEAELKMAQLQLEYTEPKAPFNGIFDRRLIDPGEYVDIGQELLIFADVSQLRVSASIPQQRINEVHRGQQVQVELLDGTRLEGEVIHTSRIADPQTRSFHIEVKVANDAKAAAAGASANLRIALDATDAHQIPPSLLRLDGDGRTTVRLLDDQHQVAERTVEILSMGRESLWVKGLPTRALLITQGAGFVEPGDKVDAQIVDNE</sequence>
<keyword evidence="2" id="KW-0175">Coiled coil</keyword>
<dbReference type="Gene3D" id="2.40.30.170">
    <property type="match status" value="1"/>
</dbReference>
<feature type="transmembrane region" description="Helical" evidence="3">
    <location>
        <begin position="20"/>
        <end position="38"/>
    </location>
</feature>
<keyword evidence="3" id="KW-0812">Transmembrane</keyword>
<organism evidence="6 7">
    <name type="scientific">Aliidiomarina soli</name>
    <dbReference type="NCBI Taxonomy" id="1928574"/>
    <lineage>
        <taxon>Bacteria</taxon>
        <taxon>Pseudomonadati</taxon>
        <taxon>Pseudomonadota</taxon>
        <taxon>Gammaproteobacteria</taxon>
        <taxon>Alteromonadales</taxon>
        <taxon>Idiomarinaceae</taxon>
        <taxon>Aliidiomarina</taxon>
    </lineage>
</organism>
<protein>
    <submittedName>
        <fullName evidence="6">Efflux RND transporter periplasmic adaptor subunit</fullName>
    </submittedName>
</protein>
<dbReference type="Gene3D" id="2.40.420.20">
    <property type="match status" value="1"/>
</dbReference>
<evidence type="ECO:0000259" key="5">
    <source>
        <dbReference type="Pfam" id="PF25954"/>
    </source>
</evidence>
<dbReference type="GO" id="GO:0015562">
    <property type="term" value="F:efflux transmembrane transporter activity"/>
    <property type="evidence" value="ECO:0007669"/>
    <property type="project" value="TreeGrafter"/>
</dbReference>
<dbReference type="GO" id="GO:1990281">
    <property type="term" value="C:efflux pump complex"/>
    <property type="evidence" value="ECO:0007669"/>
    <property type="project" value="TreeGrafter"/>
</dbReference>
<dbReference type="EMBL" id="PIPO01000002">
    <property type="protein sequence ID" value="RUO33710.1"/>
    <property type="molecule type" value="Genomic_DNA"/>
</dbReference>
<evidence type="ECO:0000256" key="1">
    <source>
        <dbReference type="ARBA" id="ARBA00009477"/>
    </source>
</evidence>